<organism evidence="2 3">
    <name type="scientific">Brenthis ino</name>
    <name type="common">lesser marbled fritillary</name>
    <dbReference type="NCBI Taxonomy" id="405034"/>
    <lineage>
        <taxon>Eukaryota</taxon>
        <taxon>Metazoa</taxon>
        <taxon>Ecdysozoa</taxon>
        <taxon>Arthropoda</taxon>
        <taxon>Hexapoda</taxon>
        <taxon>Insecta</taxon>
        <taxon>Pterygota</taxon>
        <taxon>Neoptera</taxon>
        <taxon>Endopterygota</taxon>
        <taxon>Lepidoptera</taxon>
        <taxon>Glossata</taxon>
        <taxon>Ditrysia</taxon>
        <taxon>Papilionoidea</taxon>
        <taxon>Nymphalidae</taxon>
        <taxon>Heliconiinae</taxon>
        <taxon>Argynnini</taxon>
        <taxon>Brenthis</taxon>
    </lineage>
</organism>
<dbReference type="OrthoDB" id="2189254at2759"/>
<proteinExistence type="predicted"/>
<dbReference type="Pfam" id="PF04437">
    <property type="entry name" value="RINT1_TIP1"/>
    <property type="match status" value="1"/>
</dbReference>
<dbReference type="InterPro" id="IPR042042">
    <property type="entry name" value="Tip20p_domB"/>
</dbReference>
<dbReference type="GO" id="GO:0006890">
    <property type="term" value="P:retrograde vesicle-mediated transport, Golgi to endoplasmic reticulum"/>
    <property type="evidence" value="ECO:0007669"/>
    <property type="project" value="InterPro"/>
</dbReference>
<sequence>MMDENVSNQDSQHFVKMKSNLKDEVKKEILNNLNIRIGSDINNLVNAYEIENELLVKRTHLESCLHAASDEVPTKLSSAIKKAERNSKQIDAIREKMDVLVKKVDKFFIKTQPLITELDKRFSAIHKLEEVLAYFQSYARIEELSNQMKQCKDDEQLVALYSEMKDMCNSNQKAHRDAYIKEYTHYWHNVLKDNLTRHYEEVLKLLKWPFVSAAENSPPPKEVMNKFSNLTRYLFLIQEPKDAMVESVSCDLTQEQHPCLPVKVLLKPLKKRFTFHFTGSRQTARIDRPEWFLTQTLTWIKDHQNFVKNNVQPIAEKLDMNHTNTVEEFNMGLIALAAERLHTVLAIYHTQGSKGEIIDVDAAFAHAVDETLGFQKELTTITDTEVNSVLTVLTKAETFVRWLAVEKKYALAKMDETLDNEQWIEAVAAGVGSAVGAVVWVPRGADWFIALLKTIEDRYAMLPQPGHRLQFLELQLELIEEWRIRLTQLLNAAAATLKPESFLVAGPHPLIAVINAAHHTMTVLLQWAHSLHYLQLHYYRRQFQHFTQQQHRDEESDSSTSSEDDEDTEDDTTKQTYKDGEEVEECISLNEVEVSAKKMALNEMTRRTSIIESSQYDITSPIANLAVAEPLTDELPEDGGVFADAPALLGHLRDEGIAALSVHIMLEFKATIRDYKKQKWHAMLTLEELALSVSGALCRPLAALGARAAAAAAGLAPRLAAPLRANLAASVDDYLFEEVVLESWFNTGGTIQLTHDVKRNLVPAFAPPNKVASQLNQLPKLLEACKLLNMDYDDARRLRSQLSKETNEGIESLNNLQIEHILPYQALRILNQRTDLREASSPSSVMELF</sequence>
<dbReference type="InterPro" id="IPR007528">
    <property type="entry name" value="RINT1_Tip20"/>
</dbReference>
<dbReference type="PANTHER" id="PTHR13520:SF0">
    <property type="entry name" value="RAD50-INTERACTING PROTEIN 1"/>
    <property type="match status" value="1"/>
</dbReference>
<dbReference type="GO" id="GO:0060628">
    <property type="term" value="P:regulation of ER to Golgi vesicle-mediated transport"/>
    <property type="evidence" value="ECO:0007669"/>
    <property type="project" value="TreeGrafter"/>
</dbReference>
<dbReference type="PANTHER" id="PTHR13520">
    <property type="entry name" value="RAD50-INTERACTING PROTEIN 1 RINT-1"/>
    <property type="match status" value="1"/>
</dbReference>
<dbReference type="AlphaFoldDB" id="A0A8J9UHU5"/>
<feature type="non-terminal residue" evidence="2">
    <location>
        <position position="849"/>
    </location>
</feature>
<dbReference type="Gene3D" id="1.20.58.1420">
    <property type="entry name" value="Dsl1p vesicle tethering complex, Tip20p subunit, domain B"/>
    <property type="match status" value="1"/>
</dbReference>
<evidence type="ECO:0000313" key="2">
    <source>
        <dbReference type="EMBL" id="CAH0719434.1"/>
    </source>
</evidence>
<accession>A0A8J9UHU5</accession>
<gene>
    <name evidence="2" type="ORF">BINO364_LOCUS5775</name>
</gene>
<dbReference type="GO" id="GO:0070939">
    <property type="term" value="C:Dsl1/NZR complex"/>
    <property type="evidence" value="ECO:0007669"/>
    <property type="project" value="InterPro"/>
</dbReference>
<evidence type="ECO:0000256" key="1">
    <source>
        <dbReference type="SAM" id="MobiDB-lite"/>
    </source>
</evidence>
<feature type="compositionally biased region" description="Basic and acidic residues" evidence="1">
    <location>
        <begin position="571"/>
        <end position="580"/>
    </location>
</feature>
<feature type="region of interest" description="Disordered" evidence="1">
    <location>
        <begin position="549"/>
        <end position="581"/>
    </location>
</feature>
<name>A0A8J9UHU5_9NEOP</name>
<reference evidence="2" key="1">
    <citation type="submission" date="2021-12" db="EMBL/GenBank/DDBJ databases">
        <authorList>
            <person name="Martin H S."/>
        </authorList>
    </citation>
    <scope>NUCLEOTIDE SEQUENCE</scope>
</reference>
<dbReference type="PROSITE" id="PS51386">
    <property type="entry name" value="RINT1_TIP20"/>
    <property type="match status" value="1"/>
</dbReference>
<keyword evidence="3" id="KW-1185">Reference proteome</keyword>
<evidence type="ECO:0000313" key="3">
    <source>
        <dbReference type="Proteomes" id="UP000838878"/>
    </source>
</evidence>
<protein>
    <recommendedName>
        <fullName evidence="4">RAD50-interacting protein 1</fullName>
    </recommendedName>
</protein>
<dbReference type="GO" id="GO:0006888">
    <property type="term" value="P:endoplasmic reticulum to Golgi vesicle-mediated transport"/>
    <property type="evidence" value="ECO:0007669"/>
    <property type="project" value="InterPro"/>
</dbReference>
<dbReference type="Proteomes" id="UP000838878">
    <property type="component" value="Chromosome 14"/>
</dbReference>
<dbReference type="EMBL" id="OV170234">
    <property type="protein sequence ID" value="CAH0719434.1"/>
    <property type="molecule type" value="Genomic_DNA"/>
</dbReference>
<evidence type="ECO:0008006" key="4">
    <source>
        <dbReference type="Google" id="ProtNLM"/>
    </source>
</evidence>